<dbReference type="Pfam" id="PF02536">
    <property type="entry name" value="mTERF"/>
    <property type="match status" value="2"/>
</dbReference>
<keyword evidence="4" id="KW-1185">Reference proteome</keyword>
<evidence type="ECO:0000256" key="1">
    <source>
        <dbReference type="ARBA" id="ARBA00007692"/>
    </source>
</evidence>
<dbReference type="InterPro" id="IPR038538">
    <property type="entry name" value="MTERF_sf"/>
</dbReference>
<reference evidence="3 4" key="1">
    <citation type="submission" date="2014-06" db="EMBL/GenBank/DDBJ databases">
        <authorList>
            <person name="Swart Estienne"/>
        </authorList>
    </citation>
    <scope>NUCLEOTIDE SEQUENCE [LARGE SCALE GENOMIC DNA]</scope>
    <source>
        <strain evidence="3 4">130c</strain>
    </source>
</reference>
<dbReference type="PANTHER" id="PTHR13068:SF151">
    <property type="entry name" value="TRANSCRIPTION TERMINATION FACTOR MTERF9, CHLOROPLASTIC"/>
    <property type="match status" value="1"/>
</dbReference>
<evidence type="ECO:0000313" key="4">
    <source>
        <dbReference type="Proteomes" id="UP000039865"/>
    </source>
</evidence>
<sequence length="479" mass="56906">MMNISKTLISRVAFANKLPQSFLFRLYFANARTFSTQSSNKNLLNLELINNQRRLMSVAQQQEQSQDPATDYTHQTEEQKVYKDICQYEVTKRMKTHFPGLKLGRFPQRVLSLDFEKDILTAEKKLMDQFGFVKEEINYIMRYKPAFILFEHNQDEGMSVIFKVFVEQRKFELDAVRTLVVKYPYILSKSEKQLNKYFETMKSWNIADRNAMKQLVECPKLISQDLDHKIKEISFLLNLYHGISDSQVRTIFMHFPYLLCCDLDKVKQFMGEFKKYRFTKEQVVRVVSISRSFNNVQLKQSGGILASRVGNFKQLFDYCRKELDIPAKDVVEIIDAFPEFIFQNKRNLLQKKVELIQKHSKCSVIYLRTLIKRHPDLFLKSWASFDAKVNYISKQLGRQLKNEKTFPMLLMFNYQDVLKPRCELLKESQQYYQFEDVLPLTDEAFCEKFNFNPIELEKKKDINKIREEKDILWAYVPGL</sequence>
<dbReference type="AlphaFoldDB" id="A0A078AJV4"/>
<dbReference type="Gene3D" id="1.25.70.10">
    <property type="entry name" value="Transcription termination factor 3, mitochondrial"/>
    <property type="match status" value="1"/>
</dbReference>
<dbReference type="InParanoid" id="A0A078AJV4"/>
<dbReference type="InterPro" id="IPR003690">
    <property type="entry name" value="MTERF"/>
</dbReference>
<dbReference type="OrthoDB" id="637682at2759"/>
<evidence type="ECO:0000256" key="2">
    <source>
        <dbReference type="ARBA" id="ARBA00022946"/>
    </source>
</evidence>
<dbReference type="EMBL" id="CCKQ01009589">
    <property type="protein sequence ID" value="CDW81088.1"/>
    <property type="molecule type" value="Genomic_DNA"/>
</dbReference>
<organism evidence="3 4">
    <name type="scientific">Stylonychia lemnae</name>
    <name type="common">Ciliate</name>
    <dbReference type="NCBI Taxonomy" id="5949"/>
    <lineage>
        <taxon>Eukaryota</taxon>
        <taxon>Sar</taxon>
        <taxon>Alveolata</taxon>
        <taxon>Ciliophora</taxon>
        <taxon>Intramacronucleata</taxon>
        <taxon>Spirotrichea</taxon>
        <taxon>Stichotrichia</taxon>
        <taxon>Sporadotrichida</taxon>
        <taxon>Oxytrichidae</taxon>
        <taxon>Stylonychinae</taxon>
        <taxon>Stylonychia</taxon>
    </lineage>
</organism>
<keyword evidence="2" id="KW-0809">Transit peptide</keyword>
<accession>A0A078AJV4</accession>
<dbReference type="Proteomes" id="UP000039865">
    <property type="component" value="Unassembled WGS sequence"/>
</dbReference>
<gene>
    <name evidence="3" type="primary">Contig10672.g11399</name>
    <name evidence="3" type="ORF">STYLEM_10096</name>
</gene>
<proteinExistence type="inferred from homology"/>
<dbReference type="GO" id="GO:0003676">
    <property type="term" value="F:nucleic acid binding"/>
    <property type="evidence" value="ECO:0007669"/>
    <property type="project" value="InterPro"/>
</dbReference>
<name>A0A078AJV4_STYLE</name>
<comment type="similarity">
    <text evidence="1">Belongs to the mTERF family.</text>
</comment>
<evidence type="ECO:0000313" key="3">
    <source>
        <dbReference type="EMBL" id="CDW81088.1"/>
    </source>
</evidence>
<dbReference type="SMART" id="SM00733">
    <property type="entry name" value="Mterf"/>
    <property type="match status" value="5"/>
</dbReference>
<protein>
    <submittedName>
        <fullName evidence="3">Uncharacterized protein</fullName>
    </submittedName>
</protein>
<dbReference type="PANTHER" id="PTHR13068">
    <property type="entry name" value="CGI-12 PROTEIN-RELATED"/>
    <property type="match status" value="1"/>
</dbReference>